<dbReference type="STRING" id="6832.A0A553PLM5"/>
<dbReference type="PROSITE" id="PS00237">
    <property type="entry name" value="G_PROTEIN_RECEP_F1_1"/>
    <property type="match status" value="1"/>
</dbReference>
<dbReference type="OrthoDB" id="5955450at2759"/>
<evidence type="ECO:0000313" key="16">
    <source>
        <dbReference type="Proteomes" id="UP000318571"/>
    </source>
</evidence>
<evidence type="ECO:0000256" key="13">
    <source>
        <dbReference type="SAM" id="Phobius"/>
    </source>
</evidence>
<feature type="domain" description="G-protein coupled receptors family 1 profile" evidence="14">
    <location>
        <begin position="58"/>
        <end position="534"/>
    </location>
</feature>
<dbReference type="InterPro" id="IPR000276">
    <property type="entry name" value="GPCR_Rhodpsn"/>
</dbReference>
<dbReference type="OMA" id="CQLFTTA"/>
<comment type="caution">
    <text evidence="15">The sequence shown here is derived from an EMBL/GenBank/DDBJ whole genome shotgun (WGS) entry which is preliminary data.</text>
</comment>
<dbReference type="PANTHER" id="PTHR24248">
    <property type="entry name" value="ADRENERGIC RECEPTOR-RELATED G-PROTEIN COUPLED RECEPTOR"/>
    <property type="match status" value="1"/>
</dbReference>
<feature type="transmembrane region" description="Helical" evidence="13">
    <location>
        <begin position="158"/>
        <end position="181"/>
    </location>
</feature>
<evidence type="ECO:0000256" key="1">
    <source>
        <dbReference type="ARBA" id="ARBA00004651"/>
    </source>
</evidence>
<evidence type="ECO:0000256" key="7">
    <source>
        <dbReference type="ARBA" id="ARBA00023136"/>
    </source>
</evidence>
<feature type="transmembrane region" description="Helical" evidence="13">
    <location>
        <begin position="201"/>
        <end position="225"/>
    </location>
</feature>
<dbReference type="Proteomes" id="UP000318571">
    <property type="component" value="Chromosome 11"/>
</dbReference>
<feature type="compositionally biased region" description="Basic and acidic residues" evidence="12">
    <location>
        <begin position="330"/>
        <end position="341"/>
    </location>
</feature>
<keyword evidence="10 11" id="KW-0807">Transducer</keyword>
<evidence type="ECO:0000256" key="4">
    <source>
        <dbReference type="ARBA" id="ARBA00022692"/>
    </source>
</evidence>
<gene>
    <name evidence="15" type="ORF">TCAL_11222</name>
</gene>
<feature type="transmembrane region" description="Helical" evidence="13">
    <location>
        <begin position="79"/>
        <end position="104"/>
    </location>
</feature>
<feature type="region of interest" description="Disordered" evidence="12">
    <location>
        <begin position="329"/>
        <end position="351"/>
    </location>
</feature>
<keyword evidence="9" id="KW-0325">Glycoprotein</keyword>
<dbReference type="PRINTS" id="PR00664">
    <property type="entry name" value="OCTOPAMINER"/>
</dbReference>
<evidence type="ECO:0000256" key="8">
    <source>
        <dbReference type="ARBA" id="ARBA00023170"/>
    </source>
</evidence>
<evidence type="ECO:0000256" key="3">
    <source>
        <dbReference type="ARBA" id="ARBA00022475"/>
    </source>
</evidence>
<feature type="transmembrane region" description="Helical" evidence="13">
    <location>
        <begin position="483"/>
        <end position="502"/>
    </location>
</feature>
<keyword evidence="7 13" id="KW-0472">Membrane</keyword>
<accession>A0A553PLM5</accession>
<evidence type="ECO:0000256" key="10">
    <source>
        <dbReference type="ARBA" id="ARBA00023224"/>
    </source>
</evidence>
<keyword evidence="3" id="KW-1003">Cell membrane</keyword>
<dbReference type="PRINTS" id="PR00237">
    <property type="entry name" value="GPCRRHODOPSN"/>
</dbReference>
<organism evidence="15 16">
    <name type="scientific">Tigriopus californicus</name>
    <name type="common">Marine copepod</name>
    <dbReference type="NCBI Taxonomy" id="6832"/>
    <lineage>
        <taxon>Eukaryota</taxon>
        <taxon>Metazoa</taxon>
        <taxon>Ecdysozoa</taxon>
        <taxon>Arthropoda</taxon>
        <taxon>Crustacea</taxon>
        <taxon>Multicrustacea</taxon>
        <taxon>Hexanauplia</taxon>
        <taxon>Copepoda</taxon>
        <taxon>Harpacticoida</taxon>
        <taxon>Harpacticidae</taxon>
        <taxon>Tigriopus</taxon>
    </lineage>
</organism>
<dbReference type="GO" id="GO:0004989">
    <property type="term" value="F:octopamine receptor activity"/>
    <property type="evidence" value="ECO:0007669"/>
    <property type="project" value="InterPro"/>
</dbReference>
<dbReference type="PROSITE" id="PS50262">
    <property type="entry name" value="G_PROTEIN_RECEP_F1_2"/>
    <property type="match status" value="1"/>
</dbReference>
<evidence type="ECO:0000256" key="5">
    <source>
        <dbReference type="ARBA" id="ARBA00022989"/>
    </source>
</evidence>
<keyword evidence="5 13" id="KW-1133">Transmembrane helix</keyword>
<evidence type="ECO:0000256" key="12">
    <source>
        <dbReference type="SAM" id="MobiDB-lite"/>
    </source>
</evidence>
<keyword evidence="8 11" id="KW-0675">Receptor</keyword>
<evidence type="ECO:0000256" key="6">
    <source>
        <dbReference type="ARBA" id="ARBA00023040"/>
    </source>
</evidence>
<dbReference type="AlphaFoldDB" id="A0A553PLM5"/>
<keyword evidence="16" id="KW-1185">Reference proteome</keyword>
<keyword evidence="6 11" id="KW-0297">G-protein coupled receptor</keyword>
<dbReference type="Pfam" id="PF00001">
    <property type="entry name" value="7tm_1"/>
    <property type="match status" value="1"/>
</dbReference>
<evidence type="ECO:0000256" key="11">
    <source>
        <dbReference type="RuleBase" id="RU000688"/>
    </source>
</evidence>
<dbReference type="InterPro" id="IPR002002">
    <property type="entry name" value="Octopmn_rcpt"/>
</dbReference>
<evidence type="ECO:0000256" key="9">
    <source>
        <dbReference type="ARBA" id="ARBA00023180"/>
    </source>
</evidence>
<keyword evidence="4 11" id="KW-0812">Transmembrane</keyword>
<dbReference type="PANTHER" id="PTHR24248:SF174">
    <property type="entry name" value="TYRAMINE_OCTOPAMINE RECEPTOR"/>
    <property type="match status" value="1"/>
</dbReference>
<feature type="transmembrane region" description="Helical" evidence="13">
    <location>
        <begin position="116"/>
        <end position="137"/>
    </location>
</feature>
<dbReference type="EMBL" id="VCGU01000003">
    <property type="protein sequence ID" value="TRY78579.1"/>
    <property type="molecule type" value="Genomic_DNA"/>
</dbReference>
<proteinExistence type="inferred from homology"/>
<evidence type="ECO:0000259" key="14">
    <source>
        <dbReference type="PROSITE" id="PS50262"/>
    </source>
</evidence>
<sequence>MASNVVLSEANGTNHSFEMADPKLFYSSLLGMHLALPQWEALFAIISTTIIILGTIVGNVLVIISVFTHTPLKITPNFFIVSLAAADLTVSTCVLPLNVAYMVVGKWIFGSVLCKIWLTSDVLCCTASILNLCAIALDRYYALHDPIKHAQRRSVRYVLAKVLVVWIMSIAICFPPLFGWNDWPDTFTPETPCRLTEEKGYVIYSSMGSFYIPLGIIMFVYLKIYQNTSQRLRSRAKASNLTTSALQHRQQSRDNLLTGIEGRYGGSKATLKVTLQEQMEIVNGQPVHSEVAVGATRVSGDSKTRSTQKTAIVSTHILPRDAQIQNHSLTEGRRPKSEYVRPGKGMKRHHGSVQPHMEAFTHVRHNATESANPELILTDPSSTHQQARCDRSTQVTKKNFTEGQTMNVTDTNTSANTTTATTITTIHNHEDTLLTKTGAGTASSPLGAAAATPSGNSSLYKFINEKAKISLAKERKAARTMTIIVTTFVVCWLPFFLMYVIVPFCSMCSTPSPKVVQIITWLGYVNSTLNPIIYTIFNTDFRIAFSRIVTGKAFGM</sequence>
<dbReference type="SUPFAM" id="SSF81321">
    <property type="entry name" value="Family A G protein-coupled receptor-like"/>
    <property type="match status" value="1"/>
</dbReference>
<dbReference type="InterPro" id="IPR017452">
    <property type="entry name" value="GPCR_Rhodpsn_7TM"/>
</dbReference>
<feature type="transmembrane region" description="Helical" evidence="13">
    <location>
        <begin position="41"/>
        <end position="67"/>
    </location>
</feature>
<evidence type="ECO:0000256" key="2">
    <source>
        <dbReference type="ARBA" id="ARBA00010663"/>
    </source>
</evidence>
<name>A0A553PLM5_TIGCA</name>
<reference evidence="15 16" key="1">
    <citation type="journal article" date="2018" name="Nat. Ecol. Evol.">
        <title>Genomic signatures of mitonuclear coevolution across populations of Tigriopus californicus.</title>
        <authorList>
            <person name="Barreto F.S."/>
            <person name="Watson E.T."/>
            <person name="Lima T.G."/>
            <person name="Willett C.S."/>
            <person name="Edmands S."/>
            <person name="Li W."/>
            <person name="Burton R.S."/>
        </authorList>
    </citation>
    <scope>NUCLEOTIDE SEQUENCE [LARGE SCALE GENOMIC DNA]</scope>
    <source>
        <strain evidence="15 16">San Diego</strain>
    </source>
</reference>
<comment type="similarity">
    <text evidence="2 11">Belongs to the G-protein coupled receptor 1 family.</text>
</comment>
<dbReference type="GO" id="GO:0005886">
    <property type="term" value="C:plasma membrane"/>
    <property type="evidence" value="ECO:0007669"/>
    <property type="project" value="UniProtKB-SubCell"/>
</dbReference>
<evidence type="ECO:0000313" key="15">
    <source>
        <dbReference type="EMBL" id="TRY78579.1"/>
    </source>
</evidence>
<comment type="subcellular location">
    <subcellularLocation>
        <location evidence="1">Cell membrane</location>
        <topology evidence="1">Multi-pass membrane protein</topology>
    </subcellularLocation>
</comment>
<dbReference type="Gene3D" id="1.20.1070.10">
    <property type="entry name" value="Rhodopsin 7-helix transmembrane proteins"/>
    <property type="match status" value="2"/>
</dbReference>
<protein>
    <recommendedName>
        <fullName evidence="14">G-protein coupled receptors family 1 profile domain-containing protein</fullName>
    </recommendedName>
</protein>